<reference evidence="1 2" key="1">
    <citation type="journal article" date="2011" name="J. Bacteriol.">
        <title>Genome Sequence of Lactobacillus ruminis SPM0211, Isolated from a Fecal Sample from a Healthy Korean.</title>
        <authorList>
            <person name="Lee S."/>
            <person name="Cho Y.J."/>
            <person name="Lee A.H."/>
            <person name="Chun J."/>
            <person name="Ha N.J."/>
            <person name="Ko G."/>
        </authorList>
    </citation>
    <scope>NUCLEOTIDE SEQUENCE [LARGE SCALE GENOMIC DNA]</scope>
    <source>
        <strain evidence="1 2">SPM0211</strain>
    </source>
</reference>
<dbReference type="Proteomes" id="UP000002971">
    <property type="component" value="Unassembled WGS sequence"/>
</dbReference>
<accession>F7R3K9</accession>
<evidence type="ECO:0000313" key="2">
    <source>
        <dbReference type="Proteomes" id="UP000002971"/>
    </source>
</evidence>
<sequence length="37" mass="4392">MVQKWSEKTIINCSYHRLENACNCEIKTCFYATDKGY</sequence>
<protein>
    <submittedName>
        <fullName evidence="1">Uncharacterized protein</fullName>
    </submittedName>
</protein>
<dbReference type="AlphaFoldDB" id="F7R3K9"/>
<comment type="caution">
    <text evidence="1">The sequence shown here is derived from an EMBL/GenBank/DDBJ whole genome shotgun (WGS) entry which is preliminary data.</text>
</comment>
<evidence type="ECO:0000313" key="1">
    <source>
        <dbReference type="EMBL" id="EGM49943.1"/>
    </source>
</evidence>
<organism evidence="1 2">
    <name type="scientific">Ligilactobacillus ruminis SPM0211</name>
    <dbReference type="NCBI Taxonomy" id="1040964"/>
    <lineage>
        <taxon>Bacteria</taxon>
        <taxon>Bacillati</taxon>
        <taxon>Bacillota</taxon>
        <taxon>Bacilli</taxon>
        <taxon>Lactobacillales</taxon>
        <taxon>Lactobacillaceae</taxon>
        <taxon>Ligilactobacillus</taxon>
    </lineage>
</organism>
<proteinExistence type="predicted"/>
<gene>
    <name evidence="1" type="ORF">LRU_02279</name>
</gene>
<name>F7R3K9_9LACO</name>
<dbReference type="EMBL" id="AFOJ01000008">
    <property type="protein sequence ID" value="EGM49943.1"/>
    <property type="molecule type" value="Genomic_DNA"/>
</dbReference>